<gene>
    <name evidence="2" type="ORF">RJ639_013776</name>
</gene>
<evidence type="ECO:0000313" key="2">
    <source>
        <dbReference type="EMBL" id="KAK3008094.1"/>
    </source>
</evidence>
<dbReference type="EMBL" id="JAVXUP010001787">
    <property type="protein sequence ID" value="KAK3008094.1"/>
    <property type="molecule type" value="Genomic_DNA"/>
</dbReference>
<dbReference type="Proteomes" id="UP001188597">
    <property type="component" value="Unassembled WGS sequence"/>
</dbReference>
<dbReference type="GO" id="GO:0004523">
    <property type="term" value="F:RNA-DNA hybrid ribonuclease activity"/>
    <property type="evidence" value="ECO:0007669"/>
    <property type="project" value="InterPro"/>
</dbReference>
<comment type="caution">
    <text evidence="2">The sequence shown here is derived from an EMBL/GenBank/DDBJ whole genome shotgun (WGS) entry which is preliminary data.</text>
</comment>
<dbReference type="AlphaFoldDB" id="A0AA88VIR6"/>
<dbReference type="PANTHER" id="PTHR48475:SF2">
    <property type="entry name" value="RIBONUCLEASE H"/>
    <property type="match status" value="1"/>
</dbReference>
<evidence type="ECO:0000313" key="3">
    <source>
        <dbReference type="Proteomes" id="UP001188597"/>
    </source>
</evidence>
<keyword evidence="3" id="KW-1185">Reference proteome</keyword>
<sequence>MKIGELCTVPEDLPHLVISEAQDLWVLYIDGSSALGSSSARLILVSPKNFVIEYALRFDFQASINEAEYEALLTGIRLAHALKMDSLSTYNDSQLVVNHVLGYYEARDEVLVDNALVDVWDGRSTGRPSEMGLRGMLFSYSRYASVRGSSMERPPLNLIQSKLFALATNEEVSGMPSFVRLRATPTVDIVPASVSCYAFNKAECKEDFHEVSRIYFIPRSLDQVDEAYQLPPAIGYKLSRHHLSDRTPRGQIGAIEVRNPISISPHRYMSPNQFHSW</sequence>
<protein>
    <recommendedName>
        <fullName evidence="1">RNase H type-1 domain-containing protein</fullName>
    </recommendedName>
</protein>
<evidence type="ECO:0000259" key="1">
    <source>
        <dbReference type="Pfam" id="PF13456"/>
    </source>
</evidence>
<dbReference type="InterPro" id="IPR036397">
    <property type="entry name" value="RNaseH_sf"/>
</dbReference>
<organism evidence="2 3">
    <name type="scientific">Escallonia herrerae</name>
    <dbReference type="NCBI Taxonomy" id="1293975"/>
    <lineage>
        <taxon>Eukaryota</taxon>
        <taxon>Viridiplantae</taxon>
        <taxon>Streptophyta</taxon>
        <taxon>Embryophyta</taxon>
        <taxon>Tracheophyta</taxon>
        <taxon>Spermatophyta</taxon>
        <taxon>Magnoliopsida</taxon>
        <taxon>eudicotyledons</taxon>
        <taxon>Gunneridae</taxon>
        <taxon>Pentapetalae</taxon>
        <taxon>asterids</taxon>
        <taxon>campanulids</taxon>
        <taxon>Escalloniales</taxon>
        <taxon>Escalloniaceae</taxon>
        <taxon>Escallonia</taxon>
    </lineage>
</organism>
<feature type="domain" description="RNase H type-1" evidence="1">
    <location>
        <begin position="33"/>
        <end position="102"/>
    </location>
</feature>
<name>A0AA88VIR6_9ASTE</name>
<dbReference type="Pfam" id="PF13456">
    <property type="entry name" value="RVT_3"/>
    <property type="match status" value="1"/>
</dbReference>
<dbReference type="PANTHER" id="PTHR48475">
    <property type="entry name" value="RIBONUCLEASE H"/>
    <property type="match status" value="1"/>
</dbReference>
<dbReference type="SUPFAM" id="SSF53098">
    <property type="entry name" value="Ribonuclease H-like"/>
    <property type="match status" value="1"/>
</dbReference>
<dbReference type="InterPro" id="IPR012337">
    <property type="entry name" value="RNaseH-like_sf"/>
</dbReference>
<proteinExistence type="predicted"/>
<reference evidence="2" key="1">
    <citation type="submission" date="2022-12" db="EMBL/GenBank/DDBJ databases">
        <title>Draft genome assemblies for two species of Escallonia (Escalloniales).</title>
        <authorList>
            <person name="Chanderbali A."/>
            <person name="Dervinis C."/>
            <person name="Anghel I."/>
            <person name="Soltis D."/>
            <person name="Soltis P."/>
            <person name="Zapata F."/>
        </authorList>
    </citation>
    <scope>NUCLEOTIDE SEQUENCE</scope>
    <source>
        <strain evidence="2">UCBG64.0493</strain>
        <tissue evidence="2">Leaf</tissue>
    </source>
</reference>
<dbReference type="Gene3D" id="3.30.420.10">
    <property type="entry name" value="Ribonuclease H-like superfamily/Ribonuclease H"/>
    <property type="match status" value="1"/>
</dbReference>
<dbReference type="InterPro" id="IPR002156">
    <property type="entry name" value="RNaseH_domain"/>
</dbReference>
<accession>A0AA88VIR6</accession>
<dbReference type="GO" id="GO:0003676">
    <property type="term" value="F:nucleic acid binding"/>
    <property type="evidence" value="ECO:0007669"/>
    <property type="project" value="InterPro"/>
</dbReference>